<organism evidence="8 9">
    <name type="scientific">Cyanistes caeruleus</name>
    <name type="common">Eurasian blue tit</name>
    <name type="synonym">Parus caeruleus</name>
    <dbReference type="NCBI Taxonomy" id="156563"/>
    <lineage>
        <taxon>Eukaryota</taxon>
        <taxon>Metazoa</taxon>
        <taxon>Chordata</taxon>
        <taxon>Craniata</taxon>
        <taxon>Vertebrata</taxon>
        <taxon>Euteleostomi</taxon>
        <taxon>Archelosauria</taxon>
        <taxon>Archosauria</taxon>
        <taxon>Dinosauria</taxon>
        <taxon>Saurischia</taxon>
        <taxon>Theropoda</taxon>
        <taxon>Coelurosauria</taxon>
        <taxon>Aves</taxon>
        <taxon>Neognathae</taxon>
        <taxon>Neoaves</taxon>
        <taxon>Telluraves</taxon>
        <taxon>Australaves</taxon>
        <taxon>Passeriformes</taxon>
        <taxon>Paridae</taxon>
        <taxon>Cyanistes</taxon>
    </lineage>
</organism>
<dbReference type="PANTHER" id="PTHR47968">
    <property type="entry name" value="CENTROMERE PROTEIN E"/>
    <property type="match status" value="1"/>
</dbReference>
<comment type="subcellular location">
    <subcellularLocation>
        <location evidence="1">Cytoplasm</location>
        <location evidence="1">Cytoskeleton</location>
    </subcellularLocation>
</comment>
<feature type="compositionally biased region" description="Low complexity" evidence="6">
    <location>
        <begin position="355"/>
        <end position="367"/>
    </location>
</feature>
<evidence type="ECO:0000313" key="9">
    <source>
        <dbReference type="Proteomes" id="UP000694410"/>
    </source>
</evidence>
<dbReference type="AlphaFoldDB" id="A0A8C0VPZ3"/>
<dbReference type="GO" id="GO:0008017">
    <property type="term" value="F:microtubule binding"/>
    <property type="evidence" value="ECO:0007669"/>
    <property type="project" value="InterPro"/>
</dbReference>
<dbReference type="Pfam" id="PF00225">
    <property type="entry name" value="Kinesin"/>
    <property type="match status" value="1"/>
</dbReference>
<name>A0A8C0VPZ3_CYACU</name>
<dbReference type="Gene3D" id="3.40.850.10">
    <property type="entry name" value="Kinesin motor domain"/>
    <property type="match status" value="1"/>
</dbReference>
<accession>A0A8C0VPZ3</accession>
<dbReference type="GeneID" id="111940057"/>
<dbReference type="KEGG" id="ccae:111940057"/>
<dbReference type="SMART" id="SM00129">
    <property type="entry name" value="KISc"/>
    <property type="match status" value="1"/>
</dbReference>
<keyword evidence="2" id="KW-0547">Nucleotide-binding</keyword>
<dbReference type="InterPro" id="IPR027417">
    <property type="entry name" value="P-loop_NTPase"/>
</dbReference>
<dbReference type="OrthoDB" id="9217738at2759"/>
<dbReference type="InterPro" id="IPR001752">
    <property type="entry name" value="Kinesin_motor_dom"/>
</dbReference>
<dbReference type="RefSeq" id="XP_023798369.1">
    <property type="nucleotide sequence ID" value="XM_023942601.1"/>
</dbReference>
<dbReference type="GO" id="GO:0003777">
    <property type="term" value="F:microtubule motor activity"/>
    <property type="evidence" value="ECO:0007669"/>
    <property type="project" value="InterPro"/>
</dbReference>
<evidence type="ECO:0000256" key="5">
    <source>
        <dbReference type="PROSITE-ProRule" id="PRU00283"/>
    </source>
</evidence>
<feature type="compositionally biased region" description="Basic and acidic residues" evidence="6">
    <location>
        <begin position="370"/>
        <end position="379"/>
    </location>
</feature>
<keyword evidence="3" id="KW-0067">ATP-binding</keyword>
<dbReference type="GO" id="GO:0005856">
    <property type="term" value="C:cytoskeleton"/>
    <property type="evidence" value="ECO:0007669"/>
    <property type="project" value="UniProtKB-SubCell"/>
</dbReference>
<sequence>MVGSKSSPGIVHLATVELYKRLEAMKDKSWEVLVSYQQVYKECVYDMLEPGSPLNVWEQPGKGAVAHGLSFHKPTSAEQLLDMLAKGSKNRAQRHTKANATSSRSHAIFQIQVKQWDTGGGLAGDSLVAKLSFIDLAGSGRAWDTPSRGQGLREATSISRSLLALKSVVRALTGAKGRQNHVPFRDSKLTRLLKDSLGSSCRCTVIAAVSPAAPAGPDTCNTLRFASRARHILLPLQCSGMSLCSSRTDSLLDLQSQASTPSPLLQELSGHQEQNLCPDEMSVKTNEVEVLALEESIGSVEALGLEEASPPCSPTEPSEAAPAPGMQLSCAAEAPVTMPDPAVPSPDPECFQELSPCSSSRSMSPGPVKRMLESSRDSQSENSRSSSRPRRKRQQSPGKAAGTPQAAQSPPVSPGPRCVSLQPSPPGTPSPGTPAAAAARSPSSLPGPAPELLPPGAEQEQPELRAALPHPSPSTSPSVQTPNASSSSRPRSSCSPASIRSCPAMPSCPSVSSCPSLPSCPPVPSCPSVSSCPSLPSCLPVPSWPRFWRQLRAPVPVPSAGSVLFVCLQVMGGFRE</sequence>
<evidence type="ECO:0000259" key="7">
    <source>
        <dbReference type="PROSITE" id="PS50067"/>
    </source>
</evidence>
<evidence type="ECO:0000313" key="8">
    <source>
        <dbReference type="Ensembl" id="ENSCCEP00000024922.1"/>
    </source>
</evidence>
<comment type="caution">
    <text evidence="5">Lacks conserved residue(s) required for the propagation of feature annotation.</text>
</comment>
<feature type="domain" description="Kinesin motor" evidence="7">
    <location>
        <begin position="1"/>
        <end position="232"/>
    </location>
</feature>
<dbReference type="PANTHER" id="PTHR47968:SF71">
    <property type="entry name" value="KINESIN-LIKE PROTEIN"/>
    <property type="match status" value="1"/>
</dbReference>
<evidence type="ECO:0000256" key="3">
    <source>
        <dbReference type="ARBA" id="ARBA00022840"/>
    </source>
</evidence>
<evidence type="ECO:0000256" key="2">
    <source>
        <dbReference type="ARBA" id="ARBA00022741"/>
    </source>
</evidence>
<reference evidence="8" key="1">
    <citation type="submission" date="2025-08" db="UniProtKB">
        <authorList>
            <consortium name="Ensembl"/>
        </authorList>
    </citation>
    <scope>IDENTIFICATION</scope>
</reference>
<keyword evidence="9" id="KW-1185">Reference proteome</keyword>
<feature type="compositionally biased region" description="Low complexity" evidence="6">
    <location>
        <begin position="433"/>
        <end position="444"/>
    </location>
</feature>
<keyword evidence="4" id="KW-0963">Cytoplasm</keyword>
<feature type="region of interest" description="Disordered" evidence="6">
    <location>
        <begin position="336"/>
        <end position="522"/>
    </location>
</feature>
<feature type="compositionally biased region" description="Low complexity" evidence="6">
    <location>
        <begin position="473"/>
        <end position="517"/>
    </location>
</feature>
<comment type="similarity">
    <text evidence="5">Belongs to the TRAFAC class myosin-kinesin ATPase superfamily. Kinesin family.</text>
</comment>
<protein>
    <submittedName>
        <fullName evidence="8">Kinesin family member 18B</fullName>
    </submittedName>
</protein>
<dbReference type="PRINTS" id="PR00380">
    <property type="entry name" value="KINESINHEAVY"/>
</dbReference>
<dbReference type="SUPFAM" id="SSF52540">
    <property type="entry name" value="P-loop containing nucleoside triphosphate hydrolases"/>
    <property type="match status" value="1"/>
</dbReference>
<dbReference type="GO" id="GO:0007018">
    <property type="term" value="P:microtubule-based movement"/>
    <property type="evidence" value="ECO:0007669"/>
    <property type="project" value="InterPro"/>
</dbReference>
<evidence type="ECO:0000256" key="4">
    <source>
        <dbReference type="ARBA" id="ARBA00023212"/>
    </source>
</evidence>
<keyword evidence="4" id="KW-0206">Cytoskeleton</keyword>
<feature type="compositionally biased region" description="Pro residues" evidence="6">
    <location>
        <begin position="423"/>
        <end position="432"/>
    </location>
</feature>
<dbReference type="PROSITE" id="PS50067">
    <property type="entry name" value="KINESIN_MOTOR_2"/>
    <property type="match status" value="1"/>
</dbReference>
<dbReference type="Ensembl" id="ENSCCET00000037311.1">
    <property type="protein sequence ID" value="ENSCCEP00000024922.1"/>
    <property type="gene ID" value="ENSCCEG00000022071.1"/>
</dbReference>
<dbReference type="GO" id="GO:0005524">
    <property type="term" value="F:ATP binding"/>
    <property type="evidence" value="ECO:0007669"/>
    <property type="project" value="UniProtKB-KW"/>
</dbReference>
<dbReference type="InterPro" id="IPR036961">
    <property type="entry name" value="Kinesin_motor_dom_sf"/>
</dbReference>
<dbReference type="InterPro" id="IPR027640">
    <property type="entry name" value="Kinesin-like_fam"/>
</dbReference>
<dbReference type="CTD" id="146909"/>
<evidence type="ECO:0000256" key="6">
    <source>
        <dbReference type="SAM" id="MobiDB-lite"/>
    </source>
</evidence>
<gene>
    <name evidence="8" type="primary">KIF18B</name>
</gene>
<evidence type="ECO:0000256" key="1">
    <source>
        <dbReference type="ARBA" id="ARBA00004245"/>
    </source>
</evidence>
<proteinExistence type="inferred from homology"/>
<reference evidence="8" key="2">
    <citation type="submission" date="2025-09" db="UniProtKB">
        <authorList>
            <consortium name="Ensembl"/>
        </authorList>
    </citation>
    <scope>IDENTIFICATION</scope>
</reference>
<dbReference type="Proteomes" id="UP000694410">
    <property type="component" value="Unplaced"/>
</dbReference>